<dbReference type="InterPro" id="IPR010982">
    <property type="entry name" value="Lambda_DNA-bd_dom_sf"/>
</dbReference>
<evidence type="ECO:0000313" key="3">
    <source>
        <dbReference type="Proteomes" id="UP001243286"/>
    </source>
</evidence>
<dbReference type="InterPro" id="IPR011990">
    <property type="entry name" value="TPR-like_helical_dom_sf"/>
</dbReference>
<dbReference type="SMART" id="SM00530">
    <property type="entry name" value="HTH_XRE"/>
    <property type="match status" value="1"/>
</dbReference>
<dbReference type="PANTHER" id="PTHR37038">
    <property type="entry name" value="TRANSCRIPTIONAL REGULATOR-RELATED"/>
    <property type="match status" value="1"/>
</dbReference>
<dbReference type="InterPro" id="IPR001387">
    <property type="entry name" value="Cro/C1-type_HTH"/>
</dbReference>
<dbReference type="CDD" id="cd00093">
    <property type="entry name" value="HTH_XRE"/>
    <property type="match status" value="1"/>
</dbReference>
<protein>
    <submittedName>
        <fullName evidence="2">Helix-turn-helix domain-containing protein</fullName>
    </submittedName>
</protein>
<dbReference type="InterPro" id="IPR053163">
    <property type="entry name" value="HTH-type_regulator_Rgg"/>
</dbReference>
<dbReference type="SUPFAM" id="SSF47413">
    <property type="entry name" value="lambda repressor-like DNA-binding domains"/>
    <property type="match status" value="1"/>
</dbReference>
<name>A0ABT6R4M8_9BACL</name>
<keyword evidence="3" id="KW-1185">Reference proteome</keyword>
<dbReference type="InterPro" id="IPR041315">
    <property type="entry name" value="PlcR_TPR"/>
</dbReference>
<dbReference type="RefSeq" id="WP_026830740.1">
    <property type="nucleotide sequence ID" value="NZ_JASBQV010000024.1"/>
</dbReference>
<feature type="domain" description="HTH cro/C1-type" evidence="1">
    <location>
        <begin position="12"/>
        <end position="65"/>
    </location>
</feature>
<evidence type="ECO:0000313" key="2">
    <source>
        <dbReference type="EMBL" id="MDI3235911.1"/>
    </source>
</evidence>
<gene>
    <name evidence="2" type="ORF">QK289_12910</name>
</gene>
<dbReference type="Proteomes" id="UP001243286">
    <property type="component" value="Unassembled WGS sequence"/>
</dbReference>
<dbReference type="PANTHER" id="PTHR37038:SF14">
    <property type="entry name" value="TRANSCRIPTIONAL ACTIVATOR"/>
    <property type="match status" value="1"/>
</dbReference>
<comment type="caution">
    <text evidence="2">The sequence shown here is derived from an EMBL/GenBank/DDBJ whole genome shotgun (WGS) entry which is preliminary data.</text>
</comment>
<dbReference type="Pfam" id="PF18768">
    <property type="entry name" value="RNPP_C"/>
    <property type="match status" value="1"/>
</dbReference>
<reference evidence="2 3" key="1">
    <citation type="submission" date="2023-04" db="EMBL/GenBank/DDBJ databases">
        <title>Antarctic isolates genomes.</title>
        <authorList>
            <person name="Dimov S.G."/>
        </authorList>
    </citation>
    <scope>NUCLEOTIDE SEQUENCE [LARGE SCALE GENOMIC DNA]</scope>
    <source>
        <strain evidence="2 3">AL19</strain>
    </source>
</reference>
<evidence type="ECO:0000259" key="1">
    <source>
        <dbReference type="PROSITE" id="PS50943"/>
    </source>
</evidence>
<dbReference type="Gene3D" id="1.10.260.40">
    <property type="entry name" value="lambda repressor-like DNA-binding domains"/>
    <property type="match status" value="1"/>
</dbReference>
<sequence>MNELNILIGNEIKRIRQERNWTQSELCQGICSQAEISKIENGHNSPTVDLLQKIANRLQVPVSEFFINENEKQTFRTIDLEMTQLMRATKYSEMKKRIDRYLNEITNEDVIILLHYYRLISEEAMRNIDYRTCISQLLNMTMEKQLMEESFLLYVRIQMAIAVLYTNHKEYQHSDTIYTTILRHDYSTTTYKKIKLKILYNYIRNLIKLKKYSLILINTEEAIKESNQLNDISYLGHFYYQRGYAFEQLSSSHTSIQDAYTIAYGIFLATENNSYAKILEDHLRDSLYFTLG</sequence>
<dbReference type="Gene3D" id="1.25.40.10">
    <property type="entry name" value="Tetratricopeptide repeat domain"/>
    <property type="match status" value="1"/>
</dbReference>
<dbReference type="PROSITE" id="PS50943">
    <property type="entry name" value="HTH_CROC1"/>
    <property type="match status" value="1"/>
</dbReference>
<dbReference type="EMBL" id="JASBQV010000024">
    <property type="protein sequence ID" value="MDI3235911.1"/>
    <property type="molecule type" value="Genomic_DNA"/>
</dbReference>
<accession>A0ABT6R4M8</accession>
<organism evidence="2 3">
    <name type="scientific">Exiguobacterium antarcticum</name>
    <dbReference type="NCBI Taxonomy" id="132920"/>
    <lineage>
        <taxon>Bacteria</taxon>
        <taxon>Bacillati</taxon>
        <taxon>Bacillota</taxon>
        <taxon>Bacilli</taxon>
        <taxon>Bacillales</taxon>
        <taxon>Bacillales Family XII. Incertae Sedis</taxon>
        <taxon>Exiguobacterium</taxon>
    </lineage>
</organism>
<dbReference type="Pfam" id="PF01381">
    <property type="entry name" value="HTH_3"/>
    <property type="match status" value="1"/>
</dbReference>
<proteinExistence type="predicted"/>